<dbReference type="EMBL" id="MU839001">
    <property type="protein sequence ID" value="KAK1769871.1"/>
    <property type="molecule type" value="Genomic_DNA"/>
</dbReference>
<dbReference type="Proteomes" id="UP001244011">
    <property type="component" value="Unassembled WGS sequence"/>
</dbReference>
<feature type="transmembrane region" description="Helical" evidence="2">
    <location>
        <begin position="145"/>
        <end position="168"/>
    </location>
</feature>
<accession>A0AAJ0FIR9</accession>
<gene>
    <name evidence="3" type="ORF">QBC33DRAFT_556294</name>
</gene>
<name>A0AAJ0FIR9_9PEZI</name>
<keyword evidence="2" id="KW-0812">Transmembrane</keyword>
<organism evidence="3 4">
    <name type="scientific">Phialemonium atrogriseum</name>
    <dbReference type="NCBI Taxonomy" id="1093897"/>
    <lineage>
        <taxon>Eukaryota</taxon>
        <taxon>Fungi</taxon>
        <taxon>Dikarya</taxon>
        <taxon>Ascomycota</taxon>
        <taxon>Pezizomycotina</taxon>
        <taxon>Sordariomycetes</taxon>
        <taxon>Sordariomycetidae</taxon>
        <taxon>Cephalothecales</taxon>
        <taxon>Cephalothecaceae</taxon>
        <taxon>Phialemonium</taxon>
    </lineage>
</organism>
<keyword evidence="2" id="KW-1133">Transmembrane helix</keyword>
<evidence type="ECO:0000313" key="4">
    <source>
        <dbReference type="Proteomes" id="UP001244011"/>
    </source>
</evidence>
<feature type="region of interest" description="Disordered" evidence="1">
    <location>
        <begin position="238"/>
        <end position="258"/>
    </location>
</feature>
<feature type="compositionally biased region" description="Basic and acidic residues" evidence="1">
    <location>
        <begin position="276"/>
        <end position="286"/>
    </location>
</feature>
<evidence type="ECO:0000256" key="1">
    <source>
        <dbReference type="SAM" id="MobiDB-lite"/>
    </source>
</evidence>
<protein>
    <submittedName>
        <fullName evidence="3">Uncharacterized protein</fullName>
    </submittedName>
</protein>
<sequence>MAGHFSDGDIARCEYYARFAAHLGRTSFDVIYWLLFLLVIIMLFAASWRYGRSVESVSQSPAGSADAAREMKRCMLACGLYAGVSVAAVVTEVFALLALQFCDGEDLMPLYWAAWTALQVGALIAILGILLAASHTVRGGEHPPWALALGTPVLVVAGLGHVVQAAMLKRIRGARRWSPCGRGARSEDNLAMSREDTIRVEGSVTGEAAGGYDAHLVGYTADGGPIIEFGNDGGVPVRVDQSGGDGGGGGGPDGGGRVVVAFSKGMATVVRGGQGHQEKGPGERAARPGSTTRPLEG</sequence>
<dbReference type="GeneID" id="85312900"/>
<feature type="compositionally biased region" description="Gly residues" evidence="1">
    <location>
        <begin position="243"/>
        <end position="257"/>
    </location>
</feature>
<feature type="transmembrane region" description="Helical" evidence="2">
    <location>
        <begin position="30"/>
        <end position="50"/>
    </location>
</feature>
<comment type="caution">
    <text evidence="3">The sequence shown here is derived from an EMBL/GenBank/DDBJ whole genome shotgun (WGS) entry which is preliminary data.</text>
</comment>
<keyword evidence="4" id="KW-1185">Reference proteome</keyword>
<evidence type="ECO:0000256" key="2">
    <source>
        <dbReference type="SAM" id="Phobius"/>
    </source>
</evidence>
<feature type="transmembrane region" description="Helical" evidence="2">
    <location>
        <begin position="111"/>
        <end position="133"/>
    </location>
</feature>
<reference evidence="3" key="1">
    <citation type="submission" date="2023-06" db="EMBL/GenBank/DDBJ databases">
        <title>Genome-scale phylogeny and comparative genomics of the fungal order Sordariales.</title>
        <authorList>
            <consortium name="Lawrence Berkeley National Laboratory"/>
            <person name="Hensen N."/>
            <person name="Bonometti L."/>
            <person name="Westerberg I."/>
            <person name="Brannstrom I.O."/>
            <person name="Guillou S."/>
            <person name="Cros-Aarteil S."/>
            <person name="Calhoun S."/>
            <person name="Haridas S."/>
            <person name="Kuo A."/>
            <person name="Mondo S."/>
            <person name="Pangilinan J."/>
            <person name="Riley R."/>
            <person name="Labutti K."/>
            <person name="Andreopoulos B."/>
            <person name="Lipzen A."/>
            <person name="Chen C."/>
            <person name="Yanf M."/>
            <person name="Daum C."/>
            <person name="Ng V."/>
            <person name="Clum A."/>
            <person name="Steindorff A."/>
            <person name="Ohm R."/>
            <person name="Martin F."/>
            <person name="Silar P."/>
            <person name="Natvig D."/>
            <person name="Lalanne C."/>
            <person name="Gautier V."/>
            <person name="Ament-Velasquez S.L."/>
            <person name="Kruys A."/>
            <person name="Hutchinson M.I."/>
            <person name="Powell A.J."/>
            <person name="Barry K."/>
            <person name="Miller A.N."/>
            <person name="Grigoriev I.V."/>
            <person name="Debuchy R."/>
            <person name="Gladieux P."/>
            <person name="Thoren M.H."/>
            <person name="Johannesson H."/>
        </authorList>
    </citation>
    <scope>NUCLEOTIDE SEQUENCE</scope>
    <source>
        <strain evidence="3">8032-3</strain>
    </source>
</reference>
<proteinExistence type="predicted"/>
<feature type="transmembrane region" description="Helical" evidence="2">
    <location>
        <begin position="79"/>
        <end position="99"/>
    </location>
</feature>
<dbReference type="RefSeq" id="XP_060286084.1">
    <property type="nucleotide sequence ID" value="XM_060429713.1"/>
</dbReference>
<dbReference type="AlphaFoldDB" id="A0AAJ0FIR9"/>
<keyword evidence="2" id="KW-0472">Membrane</keyword>
<evidence type="ECO:0000313" key="3">
    <source>
        <dbReference type="EMBL" id="KAK1769871.1"/>
    </source>
</evidence>
<feature type="region of interest" description="Disordered" evidence="1">
    <location>
        <begin position="271"/>
        <end position="297"/>
    </location>
</feature>